<evidence type="ECO:0000313" key="1">
    <source>
        <dbReference type="EMBL" id="KAH8103901.1"/>
    </source>
</evidence>
<gene>
    <name evidence="1" type="ORF">BXZ70DRAFT_670698</name>
</gene>
<sequence>MPCLRHMALENITSWTNNIFSQLTHLFLRGRCVDGFIQTIHEYRELLELLRGSPGLQVLFLSLPDPWIPENMEEIGDKVEVLNLRKMRVDEATPHQIHRLMSNLVLPHSVCLSVSPSRYSGRICVVDNILPKEITPTLHLLLDDITSIEMDFIVPTENVRDDSVLDRLIGVGPAGAFYTHACYASSAIYTTSHRLQAIEASIRRLHTFKNLTEIWIDGPDTEQLRVWLAWDPNTDIWRPAFAGLARLEKLVLQNSLFLDVVTALAPPSDFKVDPAIVIAASVTPCPYLISLWVAAETDTLMNARRNLCDFASRRHIMTGQPFPQLLLRSTTGTSAEARMYASLARVRGDDDETGFVGLQKHVATFAFVDKFPTGRFELPAMASESCIRMGREYWPKWREDMKE</sequence>
<dbReference type="EMBL" id="JAEVFJ010000006">
    <property type="protein sequence ID" value="KAH8103901.1"/>
    <property type="molecule type" value="Genomic_DNA"/>
</dbReference>
<reference evidence="1" key="1">
    <citation type="journal article" date="2021" name="New Phytol.">
        <title>Evolutionary innovations through gain and loss of genes in the ectomycorrhizal Boletales.</title>
        <authorList>
            <person name="Wu G."/>
            <person name="Miyauchi S."/>
            <person name="Morin E."/>
            <person name="Kuo A."/>
            <person name="Drula E."/>
            <person name="Varga T."/>
            <person name="Kohler A."/>
            <person name="Feng B."/>
            <person name="Cao Y."/>
            <person name="Lipzen A."/>
            <person name="Daum C."/>
            <person name="Hundley H."/>
            <person name="Pangilinan J."/>
            <person name="Johnson J."/>
            <person name="Barry K."/>
            <person name="LaButti K."/>
            <person name="Ng V."/>
            <person name="Ahrendt S."/>
            <person name="Min B."/>
            <person name="Choi I.G."/>
            <person name="Park H."/>
            <person name="Plett J.M."/>
            <person name="Magnuson J."/>
            <person name="Spatafora J.W."/>
            <person name="Nagy L.G."/>
            <person name="Henrissat B."/>
            <person name="Grigoriev I.V."/>
            <person name="Yang Z.L."/>
            <person name="Xu J."/>
            <person name="Martin F.M."/>
        </authorList>
    </citation>
    <scope>NUCLEOTIDE SEQUENCE</scope>
    <source>
        <strain evidence="1">KKN 215</strain>
    </source>
</reference>
<name>A0A8K0UTU7_9AGAR</name>
<accession>A0A8K0UTU7</accession>
<organism evidence="1 2">
    <name type="scientific">Cristinia sonorae</name>
    <dbReference type="NCBI Taxonomy" id="1940300"/>
    <lineage>
        <taxon>Eukaryota</taxon>
        <taxon>Fungi</taxon>
        <taxon>Dikarya</taxon>
        <taxon>Basidiomycota</taxon>
        <taxon>Agaricomycotina</taxon>
        <taxon>Agaricomycetes</taxon>
        <taxon>Agaricomycetidae</taxon>
        <taxon>Agaricales</taxon>
        <taxon>Pleurotineae</taxon>
        <taxon>Stephanosporaceae</taxon>
        <taxon>Cristinia</taxon>
    </lineage>
</organism>
<evidence type="ECO:0000313" key="2">
    <source>
        <dbReference type="Proteomes" id="UP000813824"/>
    </source>
</evidence>
<dbReference type="Proteomes" id="UP000813824">
    <property type="component" value="Unassembled WGS sequence"/>
</dbReference>
<keyword evidence="2" id="KW-1185">Reference proteome</keyword>
<protein>
    <submittedName>
        <fullName evidence="1">Uncharacterized protein</fullName>
    </submittedName>
</protein>
<proteinExistence type="predicted"/>
<comment type="caution">
    <text evidence="1">The sequence shown here is derived from an EMBL/GenBank/DDBJ whole genome shotgun (WGS) entry which is preliminary data.</text>
</comment>
<dbReference type="AlphaFoldDB" id="A0A8K0UTU7"/>